<keyword evidence="2 5" id="KW-0812">Transmembrane</keyword>
<dbReference type="GO" id="GO:0044183">
    <property type="term" value="F:protein folding chaperone"/>
    <property type="evidence" value="ECO:0007669"/>
    <property type="project" value="InterPro"/>
</dbReference>
<organism evidence="6 7">
    <name type="scientific">Nannochloropsis gaditana</name>
    <dbReference type="NCBI Taxonomy" id="72520"/>
    <lineage>
        <taxon>Eukaryota</taxon>
        <taxon>Sar</taxon>
        <taxon>Stramenopiles</taxon>
        <taxon>Ochrophyta</taxon>
        <taxon>Eustigmatophyceae</taxon>
        <taxon>Eustigmatales</taxon>
        <taxon>Monodopsidaceae</taxon>
        <taxon>Nannochloropsis</taxon>
    </lineage>
</organism>
<evidence type="ECO:0000256" key="1">
    <source>
        <dbReference type="ARBA" id="ARBA00004370"/>
    </source>
</evidence>
<evidence type="ECO:0000313" key="6">
    <source>
        <dbReference type="EMBL" id="EWM21883.1"/>
    </source>
</evidence>
<gene>
    <name evidence="6" type="ORF">Naga_100159g8</name>
</gene>
<keyword evidence="7" id="KW-1185">Reference proteome</keyword>
<evidence type="ECO:0000313" key="7">
    <source>
        <dbReference type="Proteomes" id="UP000019335"/>
    </source>
</evidence>
<evidence type="ECO:0000256" key="2">
    <source>
        <dbReference type="ARBA" id="ARBA00022692"/>
    </source>
</evidence>
<evidence type="ECO:0000256" key="4">
    <source>
        <dbReference type="ARBA" id="ARBA00023136"/>
    </source>
</evidence>
<comment type="caution">
    <text evidence="6">The sequence shown here is derived from an EMBL/GenBank/DDBJ whole genome shotgun (WGS) entry which is preliminary data.</text>
</comment>
<dbReference type="EMBL" id="AZIL01002353">
    <property type="protein sequence ID" value="EWM21883.1"/>
    <property type="molecule type" value="Genomic_DNA"/>
</dbReference>
<protein>
    <submittedName>
        <fullName evidence="6">Uncharacterized protein family UPF0139</fullName>
    </submittedName>
</protein>
<dbReference type="AlphaFoldDB" id="W7TEA9"/>
<feature type="transmembrane region" description="Helical" evidence="5">
    <location>
        <begin position="88"/>
        <end position="108"/>
    </location>
</feature>
<accession>W7TEA9</accession>
<evidence type="ECO:0000256" key="5">
    <source>
        <dbReference type="SAM" id="Phobius"/>
    </source>
</evidence>
<comment type="subcellular location">
    <subcellularLocation>
        <location evidence="1">Membrane</location>
    </subcellularLocation>
</comment>
<name>W7TEA9_9STRA</name>
<proteinExistence type="predicted"/>
<keyword evidence="4 5" id="KW-0472">Membrane</keyword>
<dbReference type="GO" id="GO:0045048">
    <property type="term" value="P:protein insertion into ER membrane"/>
    <property type="evidence" value="ECO:0007669"/>
    <property type="project" value="InterPro"/>
</dbReference>
<sequence length="109" mass="12549">MQQATIAPKPQQRTHDPRRSKHIFPYLSLRARDSVEEPYRYDSIGVLSLFLAVLCILTRLRICAWLSLFMLCSAAANVRYSSFDGRTLFGACIAMLFAFYTVYIKSFLE</sequence>
<dbReference type="GO" id="GO:0005789">
    <property type="term" value="C:endoplasmic reticulum membrane"/>
    <property type="evidence" value="ECO:0007669"/>
    <property type="project" value="InterPro"/>
</dbReference>
<reference evidence="6 7" key="1">
    <citation type="journal article" date="2014" name="Mol. Plant">
        <title>Chromosome Scale Genome Assembly and Transcriptome Profiling of Nannochloropsis gaditana in Nitrogen Depletion.</title>
        <authorList>
            <person name="Corteggiani Carpinelli E."/>
            <person name="Telatin A."/>
            <person name="Vitulo N."/>
            <person name="Forcato C."/>
            <person name="D'Angelo M."/>
            <person name="Schiavon R."/>
            <person name="Vezzi A."/>
            <person name="Giacometti G.M."/>
            <person name="Morosinotto T."/>
            <person name="Valle G."/>
        </authorList>
    </citation>
    <scope>NUCLEOTIDE SEQUENCE [LARGE SCALE GENOMIC DNA]</scope>
    <source>
        <strain evidence="6 7">B-31</strain>
    </source>
</reference>
<dbReference type="Proteomes" id="UP000019335">
    <property type="component" value="Unassembled WGS sequence"/>
</dbReference>
<dbReference type="Pfam" id="PF03669">
    <property type="entry name" value="ASTER"/>
    <property type="match status" value="1"/>
</dbReference>
<keyword evidence="3 5" id="KW-1133">Transmembrane helix</keyword>
<evidence type="ECO:0000256" key="3">
    <source>
        <dbReference type="ARBA" id="ARBA00022989"/>
    </source>
</evidence>
<dbReference type="InterPro" id="IPR005351">
    <property type="entry name" value="ASTER"/>
</dbReference>